<reference evidence="2 3" key="1">
    <citation type="journal article" date="2007" name="Nat. Biotechnol.">
        <title>Complete genome sequence of the myxobacterium Sorangium cellulosum.</title>
        <authorList>
            <person name="Schneiker S."/>
            <person name="Perlova O."/>
            <person name="Kaiser O."/>
            <person name="Gerth K."/>
            <person name="Alici A."/>
            <person name="Altmeyer M.O."/>
            <person name="Bartels D."/>
            <person name="Bekel T."/>
            <person name="Beyer S."/>
            <person name="Bode E."/>
            <person name="Bode H.B."/>
            <person name="Bolten C.J."/>
            <person name="Choudhuri J.V."/>
            <person name="Doss S."/>
            <person name="Elnakady Y.A."/>
            <person name="Frank B."/>
            <person name="Gaigalat L."/>
            <person name="Goesmann A."/>
            <person name="Groeger C."/>
            <person name="Gross F."/>
            <person name="Jelsbak L."/>
            <person name="Jelsbak L."/>
            <person name="Kalinowski J."/>
            <person name="Kegler C."/>
            <person name="Knauber T."/>
            <person name="Konietzny S."/>
            <person name="Kopp M."/>
            <person name="Krause L."/>
            <person name="Krug D."/>
            <person name="Linke B."/>
            <person name="Mahmud T."/>
            <person name="Martinez-Arias R."/>
            <person name="McHardy A.C."/>
            <person name="Merai M."/>
            <person name="Meyer F."/>
            <person name="Mormann S."/>
            <person name="Munoz-Dorado J."/>
            <person name="Perez J."/>
            <person name="Pradella S."/>
            <person name="Rachid S."/>
            <person name="Raddatz G."/>
            <person name="Rosenau F."/>
            <person name="Rueckert C."/>
            <person name="Sasse F."/>
            <person name="Scharfe M."/>
            <person name="Schuster S.C."/>
            <person name="Suen G."/>
            <person name="Treuner-Lange A."/>
            <person name="Velicer G.J."/>
            <person name="Vorholter F.-J."/>
            <person name="Weissman K.J."/>
            <person name="Welch R.D."/>
            <person name="Wenzel S.C."/>
            <person name="Whitworth D.E."/>
            <person name="Wilhelm S."/>
            <person name="Wittmann C."/>
            <person name="Bloecker H."/>
            <person name="Puehler A."/>
            <person name="Mueller R."/>
        </authorList>
    </citation>
    <scope>NUCLEOTIDE SEQUENCE [LARGE SCALE GENOMIC DNA]</scope>
    <source>
        <strain evidence="3">So ce56</strain>
    </source>
</reference>
<keyword evidence="3" id="KW-1185">Reference proteome</keyword>
<name>A9FGV2_SORC5</name>
<dbReference type="EMBL" id="AM746676">
    <property type="protein sequence ID" value="CAN98156.1"/>
    <property type="molecule type" value="Genomic_DNA"/>
</dbReference>
<dbReference type="HOGENOM" id="CLU_3222164_0_0_7"/>
<sequence>MHAHSKPIPPLRRLWPEARPASAPGAPAAPAALTGAPAERLSGR</sequence>
<dbReference type="KEGG" id="scl:sce7987"/>
<accession>A9FGV2</accession>
<protein>
    <submittedName>
        <fullName evidence="2">None</fullName>
    </submittedName>
</protein>
<dbReference type="Proteomes" id="UP000002139">
    <property type="component" value="Chromosome"/>
</dbReference>
<evidence type="ECO:0000313" key="2">
    <source>
        <dbReference type="EMBL" id="CAN98156.1"/>
    </source>
</evidence>
<dbReference type="AlphaFoldDB" id="A9FGV2"/>
<evidence type="ECO:0000313" key="3">
    <source>
        <dbReference type="Proteomes" id="UP000002139"/>
    </source>
</evidence>
<proteinExistence type="predicted"/>
<organism evidence="2 3">
    <name type="scientific">Sorangium cellulosum (strain So ce56)</name>
    <name type="common">Polyangium cellulosum (strain So ce56)</name>
    <dbReference type="NCBI Taxonomy" id="448385"/>
    <lineage>
        <taxon>Bacteria</taxon>
        <taxon>Pseudomonadati</taxon>
        <taxon>Myxococcota</taxon>
        <taxon>Polyangia</taxon>
        <taxon>Polyangiales</taxon>
        <taxon>Polyangiaceae</taxon>
        <taxon>Sorangium</taxon>
    </lineage>
</organism>
<feature type="region of interest" description="Disordered" evidence="1">
    <location>
        <begin position="1"/>
        <end position="44"/>
    </location>
</feature>
<feature type="compositionally biased region" description="Low complexity" evidence="1">
    <location>
        <begin position="17"/>
        <end position="38"/>
    </location>
</feature>
<gene>
    <name evidence="2" type="ordered locus">sce7987</name>
</gene>
<evidence type="ECO:0000256" key="1">
    <source>
        <dbReference type="SAM" id="MobiDB-lite"/>
    </source>
</evidence>